<dbReference type="AlphaFoldDB" id="A0A6G1DXM7"/>
<comment type="caution">
    <text evidence="1">The sequence shown here is derived from an EMBL/GenBank/DDBJ whole genome shotgun (WGS) entry which is preliminary data.</text>
</comment>
<organism evidence="1 2">
    <name type="scientific">Oryza meyeriana var. granulata</name>
    <dbReference type="NCBI Taxonomy" id="110450"/>
    <lineage>
        <taxon>Eukaryota</taxon>
        <taxon>Viridiplantae</taxon>
        <taxon>Streptophyta</taxon>
        <taxon>Embryophyta</taxon>
        <taxon>Tracheophyta</taxon>
        <taxon>Spermatophyta</taxon>
        <taxon>Magnoliopsida</taxon>
        <taxon>Liliopsida</taxon>
        <taxon>Poales</taxon>
        <taxon>Poaceae</taxon>
        <taxon>BOP clade</taxon>
        <taxon>Oryzoideae</taxon>
        <taxon>Oryzeae</taxon>
        <taxon>Oryzinae</taxon>
        <taxon>Oryza</taxon>
        <taxon>Oryza meyeriana</taxon>
    </lineage>
</organism>
<evidence type="ECO:0000313" key="2">
    <source>
        <dbReference type="Proteomes" id="UP000479710"/>
    </source>
</evidence>
<dbReference type="OrthoDB" id="673608at2759"/>
<dbReference type="EMBL" id="SPHZ02000005">
    <property type="protein sequence ID" value="KAF0917249.1"/>
    <property type="molecule type" value="Genomic_DNA"/>
</dbReference>
<name>A0A6G1DXM7_9ORYZ</name>
<proteinExistence type="predicted"/>
<dbReference type="Proteomes" id="UP000479710">
    <property type="component" value="Unassembled WGS sequence"/>
</dbReference>
<gene>
    <name evidence="1" type="ORF">E2562_017137</name>
</gene>
<protein>
    <submittedName>
        <fullName evidence="1">Uncharacterized protein</fullName>
    </submittedName>
</protein>
<evidence type="ECO:0000313" key="1">
    <source>
        <dbReference type="EMBL" id="KAF0917249.1"/>
    </source>
</evidence>
<accession>A0A6G1DXM7</accession>
<reference evidence="1 2" key="1">
    <citation type="submission" date="2019-11" db="EMBL/GenBank/DDBJ databases">
        <title>Whole genome sequence of Oryza granulata.</title>
        <authorList>
            <person name="Li W."/>
        </authorList>
    </citation>
    <scope>NUCLEOTIDE SEQUENCE [LARGE SCALE GENOMIC DNA]</scope>
    <source>
        <strain evidence="2">cv. Menghai</strain>
        <tissue evidence="1">Leaf</tissue>
    </source>
</reference>
<keyword evidence="2" id="KW-1185">Reference proteome</keyword>
<sequence>MTRCLVWAGELVDTHKAGEGLGSDTLYLGLVGLDVAKKIVVMAVTPTLEDMLIEERWIEKSDS</sequence>